<dbReference type="EnsemblMetazoa" id="CapteT225770">
    <property type="protein sequence ID" value="CapteP225770"/>
    <property type="gene ID" value="CapteG225770"/>
</dbReference>
<evidence type="ECO:0008006" key="6">
    <source>
        <dbReference type="Google" id="ProtNLM"/>
    </source>
</evidence>
<sequence length="331" mass="36498">MSATSGSVGASQNPEMATAASGTCSLFRVALVGLGIAGRARLRDIPKMAPLIKGCERVQLAGFVSRRTLGEIDGVPQMDLDDVMKEGNDIKAVIISTENARHEELARRALQVKKHVLVDYPIVLNASAAKQLQGLAQQHGVLCYEEDIALITDQFQALKNLVKTRGALKEASVSMQGGFNGWIEDFSASGSPFHSGINLLQTHVDMFGDLTASSCEIRRTENEITAKAVLHNTDKRLVTIDITRGPQMTRAKKFRYEFTDGSVIDETTELEDLSDANKDKPKPLFMRDFQQFMLSVNGDRDNKYNEWLTICCLQLADDLYAMAQDNPRSLL</sequence>
<feature type="domain" description="Biliverdin reductase catalytic" evidence="2">
    <location>
        <begin position="179"/>
        <end position="262"/>
    </location>
</feature>
<evidence type="ECO:0000313" key="5">
    <source>
        <dbReference type="Proteomes" id="UP000014760"/>
    </source>
</evidence>
<dbReference type="Gene3D" id="3.40.50.720">
    <property type="entry name" value="NAD(P)-binding Rossmann-like Domain"/>
    <property type="match status" value="1"/>
</dbReference>
<reference evidence="3 5" key="2">
    <citation type="journal article" date="2013" name="Nature">
        <title>Insights into bilaterian evolution from three spiralian genomes.</title>
        <authorList>
            <person name="Simakov O."/>
            <person name="Marletaz F."/>
            <person name="Cho S.J."/>
            <person name="Edsinger-Gonzales E."/>
            <person name="Havlak P."/>
            <person name="Hellsten U."/>
            <person name="Kuo D.H."/>
            <person name="Larsson T."/>
            <person name="Lv J."/>
            <person name="Arendt D."/>
            <person name="Savage R."/>
            <person name="Osoegawa K."/>
            <person name="de Jong P."/>
            <person name="Grimwood J."/>
            <person name="Chapman J.A."/>
            <person name="Shapiro H."/>
            <person name="Aerts A."/>
            <person name="Otillar R.P."/>
            <person name="Terry A.Y."/>
            <person name="Boore J.L."/>
            <person name="Grigoriev I.V."/>
            <person name="Lindberg D.R."/>
            <person name="Seaver E.C."/>
            <person name="Weisblat D.A."/>
            <person name="Putnam N.H."/>
            <person name="Rokhsar D.S."/>
        </authorList>
    </citation>
    <scope>NUCLEOTIDE SEQUENCE</scope>
    <source>
        <strain evidence="3 5">I ESC-2004</strain>
    </source>
</reference>
<dbReference type="InterPro" id="IPR015249">
    <property type="entry name" value="Biliverdin_Rdtase_cat"/>
</dbReference>
<evidence type="ECO:0000259" key="2">
    <source>
        <dbReference type="Pfam" id="PF09166"/>
    </source>
</evidence>
<feature type="domain" description="Gfo/Idh/MocA-like oxidoreductase N-terminal" evidence="1">
    <location>
        <begin position="27"/>
        <end position="144"/>
    </location>
</feature>
<evidence type="ECO:0000313" key="4">
    <source>
        <dbReference type="EnsemblMetazoa" id="CapteP225770"/>
    </source>
</evidence>
<dbReference type="Gene3D" id="3.30.360.10">
    <property type="entry name" value="Dihydrodipicolinate Reductase, domain 2"/>
    <property type="match status" value="1"/>
</dbReference>
<dbReference type="GO" id="GO:0008270">
    <property type="term" value="F:zinc ion binding"/>
    <property type="evidence" value="ECO:0007669"/>
    <property type="project" value="InterPro"/>
</dbReference>
<gene>
    <name evidence="3" type="ORF">CAPTEDRAFT_225770</name>
</gene>
<reference evidence="5" key="1">
    <citation type="submission" date="2012-12" db="EMBL/GenBank/DDBJ databases">
        <authorList>
            <person name="Hellsten U."/>
            <person name="Grimwood J."/>
            <person name="Chapman J.A."/>
            <person name="Shapiro H."/>
            <person name="Aerts A."/>
            <person name="Otillar R.P."/>
            <person name="Terry A.Y."/>
            <person name="Boore J.L."/>
            <person name="Simakov O."/>
            <person name="Marletaz F."/>
            <person name="Cho S.-J."/>
            <person name="Edsinger-Gonzales E."/>
            <person name="Havlak P."/>
            <person name="Kuo D.-H."/>
            <person name="Larsson T."/>
            <person name="Lv J."/>
            <person name="Arendt D."/>
            <person name="Savage R."/>
            <person name="Osoegawa K."/>
            <person name="de Jong P."/>
            <person name="Lindberg D.R."/>
            <person name="Seaver E.C."/>
            <person name="Weisblat D.A."/>
            <person name="Putnam N.H."/>
            <person name="Grigoriev I.V."/>
            <person name="Rokhsar D.S."/>
        </authorList>
    </citation>
    <scope>NUCLEOTIDE SEQUENCE</scope>
    <source>
        <strain evidence="5">I ESC-2004</strain>
    </source>
</reference>
<dbReference type="OMA" id="IQKYCQH"/>
<name>R7T7C7_CAPTE</name>
<accession>R7T7C7</accession>
<organism evidence="3">
    <name type="scientific">Capitella teleta</name>
    <name type="common">Polychaete worm</name>
    <dbReference type="NCBI Taxonomy" id="283909"/>
    <lineage>
        <taxon>Eukaryota</taxon>
        <taxon>Metazoa</taxon>
        <taxon>Spiralia</taxon>
        <taxon>Lophotrochozoa</taxon>
        <taxon>Annelida</taxon>
        <taxon>Polychaeta</taxon>
        <taxon>Sedentaria</taxon>
        <taxon>Scolecida</taxon>
        <taxon>Capitellidae</taxon>
        <taxon>Capitella</taxon>
    </lineage>
</organism>
<dbReference type="InterPro" id="IPR051450">
    <property type="entry name" value="Gfo/Idh/MocA_Oxidoreductases"/>
</dbReference>
<protein>
    <recommendedName>
        <fullName evidence="6">Gfo/Idh/MocA-like oxidoreductase N-terminal domain-containing protein</fullName>
    </recommendedName>
</protein>
<dbReference type="EMBL" id="KB311417">
    <property type="protein sequence ID" value="ELT89308.1"/>
    <property type="molecule type" value="Genomic_DNA"/>
</dbReference>
<evidence type="ECO:0000313" key="3">
    <source>
        <dbReference type="EMBL" id="ELT89308.1"/>
    </source>
</evidence>
<dbReference type="GO" id="GO:0004074">
    <property type="term" value="F:biliverdin reductase [NAD(P)H] activity"/>
    <property type="evidence" value="ECO:0007669"/>
    <property type="project" value="InterPro"/>
</dbReference>
<dbReference type="InterPro" id="IPR000683">
    <property type="entry name" value="Gfo/Idh/MocA-like_OxRdtase_N"/>
</dbReference>
<dbReference type="PANTHER" id="PTHR43377">
    <property type="entry name" value="BILIVERDIN REDUCTASE A"/>
    <property type="match status" value="1"/>
</dbReference>
<dbReference type="SUPFAM" id="SSF51735">
    <property type="entry name" value="NAD(P)-binding Rossmann-fold domains"/>
    <property type="match status" value="1"/>
</dbReference>
<proteinExistence type="predicted"/>
<dbReference type="EMBL" id="AMQN01003274">
    <property type="status" value="NOT_ANNOTATED_CDS"/>
    <property type="molecule type" value="Genomic_DNA"/>
</dbReference>
<reference evidence="4" key="3">
    <citation type="submission" date="2015-06" db="UniProtKB">
        <authorList>
            <consortium name="EnsemblMetazoa"/>
        </authorList>
    </citation>
    <scope>IDENTIFICATION</scope>
</reference>
<evidence type="ECO:0000259" key="1">
    <source>
        <dbReference type="Pfam" id="PF01408"/>
    </source>
</evidence>
<dbReference type="GO" id="GO:0000166">
    <property type="term" value="F:nucleotide binding"/>
    <property type="evidence" value="ECO:0007669"/>
    <property type="project" value="InterPro"/>
</dbReference>
<dbReference type="SUPFAM" id="SSF55347">
    <property type="entry name" value="Glyceraldehyde-3-phosphate dehydrogenase-like, C-terminal domain"/>
    <property type="match status" value="1"/>
</dbReference>
<dbReference type="InterPro" id="IPR036291">
    <property type="entry name" value="NAD(P)-bd_dom_sf"/>
</dbReference>
<dbReference type="HOGENOM" id="CLU_916003_0_0_1"/>
<dbReference type="AlphaFoldDB" id="R7T7C7"/>
<dbReference type="PANTHER" id="PTHR43377:SF1">
    <property type="entry name" value="BILIVERDIN REDUCTASE A"/>
    <property type="match status" value="1"/>
</dbReference>
<dbReference type="Proteomes" id="UP000014760">
    <property type="component" value="Unassembled WGS sequence"/>
</dbReference>
<dbReference type="Pfam" id="PF01408">
    <property type="entry name" value="GFO_IDH_MocA"/>
    <property type="match status" value="1"/>
</dbReference>
<dbReference type="STRING" id="283909.R7T7C7"/>
<dbReference type="GO" id="GO:0042167">
    <property type="term" value="P:heme catabolic process"/>
    <property type="evidence" value="ECO:0007669"/>
    <property type="project" value="InterPro"/>
</dbReference>
<dbReference type="OrthoDB" id="2129491at2759"/>
<keyword evidence="5" id="KW-1185">Reference proteome</keyword>
<dbReference type="Pfam" id="PF09166">
    <property type="entry name" value="Biliv-reduc_cat"/>
    <property type="match status" value="1"/>
</dbReference>